<protein>
    <submittedName>
        <fullName evidence="4">Sulfotransferase domain-containing protein</fullName>
    </submittedName>
</protein>
<dbReference type="InterPro" id="IPR037359">
    <property type="entry name" value="NST/OST"/>
</dbReference>
<dbReference type="SUPFAM" id="SSF52540">
    <property type="entry name" value="P-loop containing nucleoside triphosphate hydrolases"/>
    <property type="match status" value="1"/>
</dbReference>
<dbReference type="InterPro" id="IPR027417">
    <property type="entry name" value="P-loop_NTPase"/>
</dbReference>
<dbReference type="Proteomes" id="UP000198393">
    <property type="component" value="Unassembled WGS sequence"/>
</dbReference>
<evidence type="ECO:0000259" key="3">
    <source>
        <dbReference type="Pfam" id="PF00685"/>
    </source>
</evidence>
<sequence>MREEKKIDFMIVGAHKAGTSSLFQYLLEHPQLAGHKSSEFVYFLRDDIYKNGLSKSFKLFSNPDTQYVIAKCAGQMYSQEAMKRLYEHNPEVKLIMLLRNPVDRAYSAFWFNISTGRESKNDFLEAFNTPPDSFEDPILRRECDYLGRGLYFHHLKNILKYFPMENIHIGFFDDFKSDTKSYLQDVIHFMNLEIYNEMDTSIVHNSKSGVRSKTLAKLIRPGQKKMITHLFPDNLKRSLKKHLRKINETKLNAPPLDTHLRERLIRFYLEDIISLENLLNKKLDIWKGNY</sequence>
<dbReference type="AlphaFoldDB" id="A0A239FI53"/>
<gene>
    <name evidence="4" type="ORF">SAMN05421640_0652</name>
</gene>
<accession>A0A239FI53</accession>
<dbReference type="PANTHER" id="PTHR10605:SF56">
    <property type="entry name" value="BIFUNCTIONAL HEPARAN SULFATE N-DEACETYLASE_N-SULFOTRANSFERASE"/>
    <property type="match status" value="1"/>
</dbReference>
<dbReference type="GO" id="GO:0008146">
    <property type="term" value="F:sulfotransferase activity"/>
    <property type="evidence" value="ECO:0007669"/>
    <property type="project" value="InterPro"/>
</dbReference>
<evidence type="ECO:0000313" key="5">
    <source>
        <dbReference type="Proteomes" id="UP000198393"/>
    </source>
</evidence>
<dbReference type="Gene3D" id="3.40.50.300">
    <property type="entry name" value="P-loop containing nucleotide triphosphate hydrolases"/>
    <property type="match status" value="1"/>
</dbReference>
<reference evidence="4 5" key="1">
    <citation type="submission" date="2017-06" db="EMBL/GenBank/DDBJ databases">
        <authorList>
            <person name="Kim H.J."/>
            <person name="Triplett B.A."/>
        </authorList>
    </citation>
    <scope>NUCLEOTIDE SEQUENCE [LARGE SCALE GENOMIC DNA]</scope>
    <source>
        <strain evidence="4 5">DSM 19307</strain>
    </source>
</reference>
<dbReference type="RefSeq" id="WP_089355405.1">
    <property type="nucleotide sequence ID" value="NZ_FZPD01000001.1"/>
</dbReference>
<organism evidence="4 5">
    <name type="scientific">Ekhidna lutea</name>
    <dbReference type="NCBI Taxonomy" id="447679"/>
    <lineage>
        <taxon>Bacteria</taxon>
        <taxon>Pseudomonadati</taxon>
        <taxon>Bacteroidota</taxon>
        <taxon>Cytophagia</taxon>
        <taxon>Cytophagales</taxon>
        <taxon>Reichenbachiellaceae</taxon>
        <taxon>Ekhidna</taxon>
    </lineage>
</organism>
<evidence type="ECO:0000313" key="4">
    <source>
        <dbReference type="EMBL" id="SNS55744.1"/>
    </source>
</evidence>
<dbReference type="InterPro" id="IPR000863">
    <property type="entry name" value="Sulfotransferase_dom"/>
</dbReference>
<keyword evidence="1 4" id="KW-0808">Transferase</keyword>
<dbReference type="Pfam" id="PF00685">
    <property type="entry name" value="Sulfotransfer_1"/>
    <property type="match status" value="1"/>
</dbReference>
<name>A0A239FI53_EKHLU</name>
<evidence type="ECO:0000256" key="2">
    <source>
        <dbReference type="ARBA" id="ARBA00023180"/>
    </source>
</evidence>
<dbReference type="OrthoDB" id="981508at2"/>
<dbReference type="PANTHER" id="PTHR10605">
    <property type="entry name" value="HEPARAN SULFATE SULFOTRANSFERASE"/>
    <property type="match status" value="1"/>
</dbReference>
<keyword evidence="2" id="KW-0325">Glycoprotein</keyword>
<proteinExistence type="predicted"/>
<dbReference type="EMBL" id="FZPD01000001">
    <property type="protein sequence ID" value="SNS55744.1"/>
    <property type="molecule type" value="Genomic_DNA"/>
</dbReference>
<evidence type="ECO:0000256" key="1">
    <source>
        <dbReference type="ARBA" id="ARBA00022679"/>
    </source>
</evidence>
<feature type="domain" description="Sulfotransferase" evidence="3">
    <location>
        <begin position="7"/>
        <end position="209"/>
    </location>
</feature>
<keyword evidence="5" id="KW-1185">Reference proteome</keyword>